<dbReference type="PANTHER" id="PTHR31072:SF87">
    <property type="entry name" value="TRANSCRIPTION FACTOR TCP12"/>
    <property type="match status" value="1"/>
</dbReference>
<keyword evidence="6" id="KW-0539">Nucleus</keyword>
<feature type="compositionally biased region" description="Basic and acidic residues" evidence="7">
    <location>
        <begin position="188"/>
        <end position="199"/>
    </location>
</feature>
<dbReference type="PANTHER" id="PTHR31072">
    <property type="entry name" value="TRANSCRIPTION FACTOR TCP4-RELATED"/>
    <property type="match status" value="1"/>
</dbReference>
<dbReference type="EMBL" id="GISG01143911">
    <property type="protein sequence ID" value="MBA4645868.1"/>
    <property type="molecule type" value="Transcribed_RNA"/>
</dbReference>
<keyword evidence="4" id="KW-0238">DNA-binding</keyword>
<evidence type="ECO:0000256" key="5">
    <source>
        <dbReference type="ARBA" id="ARBA00023163"/>
    </source>
</evidence>
<accession>A0A7C9DT10</accession>
<dbReference type="GO" id="GO:0003700">
    <property type="term" value="F:DNA-binding transcription factor activity"/>
    <property type="evidence" value="ECO:0007669"/>
    <property type="project" value="InterPro"/>
</dbReference>
<comment type="subcellular location">
    <subcellularLocation>
        <location evidence="1">Nucleus</location>
    </subcellularLocation>
</comment>
<dbReference type="PROSITE" id="PS51370">
    <property type="entry name" value="R"/>
    <property type="match status" value="1"/>
</dbReference>
<keyword evidence="5" id="KW-0804">Transcription</keyword>
<evidence type="ECO:0000256" key="2">
    <source>
        <dbReference type="ARBA" id="ARBA00022473"/>
    </source>
</evidence>
<dbReference type="GO" id="GO:2000032">
    <property type="term" value="P:regulation of secondary shoot formation"/>
    <property type="evidence" value="ECO:0007669"/>
    <property type="project" value="TreeGrafter"/>
</dbReference>
<dbReference type="GO" id="GO:0043565">
    <property type="term" value="F:sequence-specific DNA binding"/>
    <property type="evidence" value="ECO:0007669"/>
    <property type="project" value="TreeGrafter"/>
</dbReference>
<evidence type="ECO:0008006" key="11">
    <source>
        <dbReference type="Google" id="ProtNLM"/>
    </source>
</evidence>
<proteinExistence type="predicted"/>
<dbReference type="PROSITE" id="PS51369">
    <property type="entry name" value="TCP"/>
    <property type="match status" value="1"/>
</dbReference>
<feature type="domain" description="TCP" evidence="8">
    <location>
        <begin position="98"/>
        <end position="156"/>
    </location>
</feature>
<dbReference type="AlphaFoldDB" id="A0A7C9DT10"/>
<name>A0A7C9DT10_OPUST</name>
<evidence type="ECO:0000256" key="7">
    <source>
        <dbReference type="SAM" id="MobiDB-lite"/>
    </source>
</evidence>
<evidence type="ECO:0000259" key="9">
    <source>
        <dbReference type="PROSITE" id="PS51370"/>
    </source>
</evidence>
<reference evidence="10" key="2">
    <citation type="submission" date="2020-07" db="EMBL/GenBank/DDBJ databases">
        <authorList>
            <person name="Vera ALvarez R."/>
            <person name="Arias-Moreno D.M."/>
            <person name="Jimenez-Jacinto V."/>
            <person name="Jimenez-Bremont J.F."/>
            <person name="Swaminathan K."/>
            <person name="Moose S.P."/>
            <person name="Guerrero-Gonzalez M.L."/>
            <person name="Marino-Ramirez L."/>
            <person name="Landsman D."/>
            <person name="Rodriguez-Kessler M."/>
            <person name="Delgado-Sanchez P."/>
        </authorList>
    </citation>
    <scope>NUCLEOTIDE SEQUENCE</scope>
    <source>
        <tissue evidence="10">Cladode</tissue>
    </source>
</reference>
<evidence type="ECO:0000256" key="6">
    <source>
        <dbReference type="ARBA" id="ARBA00023242"/>
    </source>
</evidence>
<evidence type="ECO:0000256" key="4">
    <source>
        <dbReference type="ARBA" id="ARBA00023125"/>
    </source>
</evidence>
<feature type="compositionally biased region" description="Basic and acidic residues" evidence="7">
    <location>
        <begin position="206"/>
        <end position="232"/>
    </location>
</feature>
<keyword evidence="3" id="KW-0805">Transcription regulation</keyword>
<sequence>MFSAENDSHPLSYHISPSFTLSESSNIFFQQQQNHPQNVLHESLDQLPSSSAPPISQNPLINNTMPHSSATDSTLEASFRQENAFNWPFNSGQRAPTKKERHTKISTAQGLRDRRVRLSINIARDFFGLQDMLGFDKASKTLGWLLSKSKGAIDELGRASSNKSGGASTSSSAVSQGEVVAQDIHEDEVEKHVLGEKPSCKKKKEKKEEHNNGENATRELRRAKARERARERTNKKKMIMIDGTPNRRYLHQRVQQNLMIHQSCSGVTPQHNTSCFGISSGQQGMISIEDKNKSRSSGSSFNYNYDQICPRLDDQESFHHHYNNDHLMKLALESNGGIICAPGFSALNIINLSTEIHINAKPLNNRSNQTL</sequence>
<feature type="region of interest" description="Disordered" evidence="7">
    <location>
        <begin position="157"/>
        <end position="232"/>
    </location>
</feature>
<organism evidence="10">
    <name type="scientific">Opuntia streptacantha</name>
    <name type="common">Prickly pear cactus</name>
    <name type="synonym">Opuntia cardona</name>
    <dbReference type="NCBI Taxonomy" id="393608"/>
    <lineage>
        <taxon>Eukaryota</taxon>
        <taxon>Viridiplantae</taxon>
        <taxon>Streptophyta</taxon>
        <taxon>Embryophyta</taxon>
        <taxon>Tracheophyta</taxon>
        <taxon>Spermatophyta</taxon>
        <taxon>Magnoliopsida</taxon>
        <taxon>eudicotyledons</taxon>
        <taxon>Gunneridae</taxon>
        <taxon>Pentapetalae</taxon>
        <taxon>Caryophyllales</taxon>
        <taxon>Cactineae</taxon>
        <taxon>Cactaceae</taxon>
        <taxon>Opuntioideae</taxon>
        <taxon>Opuntia</taxon>
    </lineage>
</organism>
<evidence type="ECO:0000256" key="3">
    <source>
        <dbReference type="ARBA" id="ARBA00023015"/>
    </source>
</evidence>
<dbReference type="GO" id="GO:0005634">
    <property type="term" value="C:nucleus"/>
    <property type="evidence" value="ECO:0007669"/>
    <property type="project" value="UniProtKB-SubCell"/>
</dbReference>
<dbReference type="InterPro" id="IPR017888">
    <property type="entry name" value="CYC/TB1_R_domain"/>
</dbReference>
<keyword evidence="2" id="KW-0217">Developmental protein</keyword>
<dbReference type="Pfam" id="PF03634">
    <property type="entry name" value="TCP"/>
    <property type="match status" value="1"/>
</dbReference>
<protein>
    <recommendedName>
        <fullName evidence="11">TCP domain-containing protein</fullName>
    </recommendedName>
</protein>
<dbReference type="InterPro" id="IPR017887">
    <property type="entry name" value="TF_TCP_subgr"/>
</dbReference>
<feature type="domain" description="R" evidence="9">
    <location>
        <begin position="219"/>
        <end position="236"/>
    </location>
</feature>
<evidence type="ECO:0000256" key="1">
    <source>
        <dbReference type="ARBA" id="ARBA00004123"/>
    </source>
</evidence>
<reference evidence="10" key="1">
    <citation type="journal article" date="2013" name="J. Plant Res.">
        <title>Effect of fungi and light on seed germination of three Opuntia species from semiarid lands of central Mexico.</title>
        <authorList>
            <person name="Delgado-Sanchez P."/>
            <person name="Jimenez-Bremont J.F."/>
            <person name="Guerrero-Gonzalez Mde L."/>
            <person name="Flores J."/>
        </authorList>
    </citation>
    <scope>NUCLEOTIDE SEQUENCE</scope>
    <source>
        <tissue evidence="10">Cladode</tissue>
    </source>
</reference>
<evidence type="ECO:0000259" key="8">
    <source>
        <dbReference type="PROSITE" id="PS51369"/>
    </source>
</evidence>
<feature type="compositionally biased region" description="Low complexity" evidence="7">
    <location>
        <begin position="159"/>
        <end position="177"/>
    </location>
</feature>
<dbReference type="InterPro" id="IPR005333">
    <property type="entry name" value="Transcription_factor_TCP"/>
</dbReference>
<evidence type="ECO:0000313" key="10">
    <source>
        <dbReference type="EMBL" id="MBA4645868.1"/>
    </source>
</evidence>